<gene>
    <name evidence="1" type="ORF">DKK78_06185</name>
</gene>
<organism evidence="1 2">
    <name type="scientific">Gilliamella apis</name>
    <dbReference type="NCBI Taxonomy" id="1970738"/>
    <lineage>
        <taxon>Bacteria</taxon>
        <taxon>Pseudomonadati</taxon>
        <taxon>Pseudomonadota</taxon>
        <taxon>Gammaproteobacteria</taxon>
        <taxon>Orbales</taxon>
        <taxon>Orbaceae</taxon>
        <taxon>Gilliamella</taxon>
    </lineage>
</organism>
<name>A0A2V4DPR2_9GAMM</name>
<dbReference type="AlphaFoldDB" id="A0A2V4DPR2"/>
<evidence type="ECO:0000313" key="2">
    <source>
        <dbReference type="Proteomes" id="UP000247673"/>
    </source>
</evidence>
<dbReference type="OrthoDB" id="71604at2"/>
<proteinExistence type="predicted"/>
<protein>
    <submittedName>
        <fullName evidence="1">Zinc/iron-chelating domain-containing protein</fullName>
    </submittedName>
</protein>
<keyword evidence="2" id="KW-1185">Reference proteome</keyword>
<reference evidence="1 2" key="1">
    <citation type="submission" date="2018-05" db="EMBL/GenBank/DDBJ databases">
        <title>Reference genomes for bee gut microbiota database.</title>
        <authorList>
            <person name="Ellegaard K.M."/>
        </authorList>
    </citation>
    <scope>NUCLEOTIDE SEQUENCE [LARGE SCALE GENOMIC DNA]</scope>
    <source>
        <strain evidence="1 2">ESL0172</strain>
    </source>
</reference>
<dbReference type="Proteomes" id="UP000247673">
    <property type="component" value="Unassembled WGS sequence"/>
</dbReference>
<dbReference type="RefSeq" id="WP_110447814.1">
    <property type="nucleotide sequence ID" value="NZ_QGLO01000004.1"/>
</dbReference>
<comment type="caution">
    <text evidence="1">The sequence shown here is derived from an EMBL/GenBank/DDBJ whole genome shotgun (WGS) entry which is preliminary data.</text>
</comment>
<evidence type="ECO:0000313" key="1">
    <source>
        <dbReference type="EMBL" id="PXY91898.1"/>
    </source>
</evidence>
<sequence length="88" mass="10325">MSFLTPFPCDKCGICCCHVNLSLETQFLDRGDGICLAYNPHLKLCRIYGVRPDICRVDEQYKKNYINKYTWQEFIELNQIACRILLSK</sequence>
<accession>A0A2V4DPR2</accession>
<dbReference type="EMBL" id="QGLO01000004">
    <property type="protein sequence ID" value="PXY91898.1"/>
    <property type="molecule type" value="Genomic_DNA"/>
</dbReference>